<dbReference type="InterPro" id="IPR002130">
    <property type="entry name" value="Cyclophilin-type_PPIase_dom"/>
</dbReference>
<keyword evidence="6" id="KW-1185">Reference proteome</keyword>
<dbReference type="GeneID" id="25566935"/>
<dbReference type="InterPro" id="IPR029000">
    <property type="entry name" value="Cyclophilin-like_dom_sf"/>
</dbReference>
<dbReference type="OrthoDB" id="442970at2759"/>
<evidence type="ECO:0000256" key="3">
    <source>
        <dbReference type="SAM" id="MobiDB-lite"/>
    </source>
</evidence>
<evidence type="ECO:0000259" key="4">
    <source>
        <dbReference type="PROSITE" id="PS50072"/>
    </source>
</evidence>
<feature type="region of interest" description="Disordered" evidence="3">
    <location>
        <begin position="264"/>
        <end position="285"/>
    </location>
</feature>
<dbReference type="Proteomes" id="UP000054408">
    <property type="component" value="Unassembled WGS sequence"/>
</dbReference>
<dbReference type="PROSITE" id="PS50072">
    <property type="entry name" value="CSA_PPIASE_2"/>
    <property type="match status" value="1"/>
</dbReference>
<feature type="domain" description="PPIase cyclophilin-type" evidence="4">
    <location>
        <begin position="24"/>
        <end position="176"/>
    </location>
</feature>
<evidence type="ECO:0000313" key="6">
    <source>
        <dbReference type="Proteomes" id="UP000054408"/>
    </source>
</evidence>
<keyword evidence="2" id="KW-0539">Nucleus</keyword>
<feature type="compositionally biased region" description="Basic residues" evidence="3">
    <location>
        <begin position="264"/>
        <end position="274"/>
    </location>
</feature>
<dbReference type="STRING" id="461836.A0A0L0DI80"/>
<accession>A0A0L0DI80</accession>
<dbReference type="PANTHER" id="PTHR45625:SF6">
    <property type="entry name" value="SPLICEOSOME-ASSOCIATED PROTEIN CWC27 HOMOLOG"/>
    <property type="match status" value="1"/>
</dbReference>
<dbReference type="Pfam" id="PF00160">
    <property type="entry name" value="Pro_isomerase"/>
    <property type="match status" value="1"/>
</dbReference>
<dbReference type="InterPro" id="IPR044666">
    <property type="entry name" value="Cyclophilin_A-like"/>
</dbReference>
<dbReference type="Gene3D" id="2.40.100.10">
    <property type="entry name" value="Cyclophilin-like"/>
    <property type="match status" value="1"/>
</dbReference>
<comment type="subcellular location">
    <subcellularLocation>
        <location evidence="1">Nucleus</location>
    </subcellularLocation>
</comment>
<evidence type="ECO:0000256" key="2">
    <source>
        <dbReference type="ARBA" id="ARBA00023242"/>
    </source>
</evidence>
<gene>
    <name evidence="5" type="ORF">AMSG_08189</name>
</gene>
<dbReference type="EMBL" id="GL349471">
    <property type="protein sequence ID" value="KNC51945.1"/>
    <property type="molecule type" value="Genomic_DNA"/>
</dbReference>
<dbReference type="RefSeq" id="XP_013755537.1">
    <property type="nucleotide sequence ID" value="XM_013900083.1"/>
</dbReference>
<dbReference type="SUPFAM" id="SSF50891">
    <property type="entry name" value="Cyclophilin-like"/>
    <property type="match status" value="1"/>
</dbReference>
<protein>
    <recommendedName>
        <fullName evidence="4">PPIase cyclophilin-type domain-containing protein</fullName>
    </recommendedName>
</protein>
<sequence length="330" mass="35253">MSANETVSHEPATSGKMVVHTSKGDVEVELWAREARENVRNVLSLAAGGAYDGCGFFRIDKESGVVVGDPTDSGTGGFSINYDPESGSDSGIGHEFHKRIKFAKRGIVACMASPDNRNRSQLLITLAPLPDLDGKATIIGKVVNRSLFTIMAMTEMLINEVSFRPEVLPTITSIDITVNPFLDLVPATHVAAAIAKLRAPKRKRKRKRKAVTNAALLSFGSATVGEPSITLRDDDDDDDHAAPLLAAPPRIRAVHDVVGAHKAKAKAKRKRKKLPPPPPPVLAPPSELVATYKAKAAAFADDDARAAHTASKLARLQAMLAKRKAAGGKR</sequence>
<dbReference type="GO" id="GO:0071013">
    <property type="term" value="C:catalytic step 2 spliceosome"/>
    <property type="evidence" value="ECO:0007669"/>
    <property type="project" value="TreeGrafter"/>
</dbReference>
<evidence type="ECO:0000313" key="5">
    <source>
        <dbReference type="EMBL" id="KNC51945.1"/>
    </source>
</evidence>
<reference evidence="5 6" key="1">
    <citation type="submission" date="2010-05" db="EMBL/GenBank/DDBJ databases">
        <title>The Genome Sequence of Thecamonas trahens ATCC 50062.</title>
        <authorList>
            <consortium name="The Broad Institute Genome Sequencing Platform"/>
            <person name="Russ C."/>
            <person name="Cuomo C."/>
            <person name="Shea T."/>
            <person name="Young S.K."/>
            <person name="Zeng Q."/>
            <person name="Koehrsen M."/>
            <person name="Haas B."/>
            <person name="Borodovsky M."/>
            <person name="Guigo R."/>
            <person name="Alvarado L."/>
            <person name="Berlin A."/>
            <person name="Bochicchio J."/>
            <person name="Borenstein D."/>
            <person name="Chapman S."/>
            <person name="Chen Z."/>
            <person name="Freedman E."/>
            <person name="Gellesch M."/>
            <person name="Goldberg J."/>
            <person name="Griggs A."/>
            <person name="Gujja S."/>
            <person name="Heilman E."/>
            <person name="Heiman D."/>
            <person name="Hepburn T."/>
            <person name="Howarth C."/>
            <person name="Jen D."/>
            <person name="Larson L."/>
            <person name="Mehta T."/>
            <person name="Park D."/>
            <person name="Pearson M."/>
            <person name="Roberts A."/>
            <person name="Saif S."/>
            <person name="Shenoy N."/>
            <person name="Sisk P."/>
            <person name="Stolte C."/>
            <person name="Sykes S."/>
            <person name="Thomson T."/>
            <person name="Walk T."/>
            <person name="White J."/>
            <person name="Yandava C."/>
            <person name="Burger G."/>
            <person name="Gray M.W."/>
            <person name="Holland P.W.H."/>
            <person name="King N."/>
            <person name="Lang F.B.F."/>
            <person name="Roger A.J."/>
            <person name="Ruiz-Trillo I."/>
            <person name="Lander E."/>
            <person name="Nusbaum C."/>
        </authorList>
    </citation>
    <scope>NUCLEOTIDE SEQUENCE [LARGE SCALE GENOMIC DNA]</scope>
    <source>
        <strain evidence="5 6">ATCC 50062</strain>
    </source>
</reference>
<dbReference type="AlphaFoldDB" id="A0A0L0DI80"/>
<evidence type="ECO:0000256" key="1">
    <source>
        <dbReference type="ARBA" id="ARBA00004123"/>
    </source>
</evidence>
<name>A0A0L0DI80_THETB</name>
<dbReference type="PANTHER" id="PTHR45625">
    <property type="entry name" value="PEPTIDYL-PROLYL CIS-TRANS ISOMERASE-RELATED"/>
    <property type="match status" value="1"/>
</dbReference>
<organism evidence="5 6">
    <name type="scientific">Thecamonas trahens ATCC 50062</name>
    <dbReference type="NCBI Taxonomy" id="461836"/>
    <lineage>
        <taxon>Eukaryota</taxon>
        <taxon>Apusozoa</taxon>
        <taxon>Apusomonadida</taxon>
        <taxon>Apusomonadidae</taxon>
        <taxon>Thecamonas</taxon>
    </lineage>
</organism>
<proteinExistence type="predicted"/>
<dbReference type="GO" id="GO:0003755">
    <property type="term" value="F:peptidyl-prolyl cis-trans isomerase activity"/>
    <property type="evidence" value="ECO:0007669"/>
    <property type="project" value="InterPro"/>
</dbReference>
<dbReference type="eggNOG" id="KOG0885">
    <property type="taxonomic scope" value="Eukaryota"/>
</dbReference>